<feature type="chain" id="PRO_5008672941" evidence="4">
    <location>
        <begin position="24"/>
        <end position="552"/>
    </location>
</feature>
<comment type="similarity">
    <text evidence="1">Belongs to the bacterial solute-binding protein 5 family.</text>
</comment>
<dbReference type="PANTHER" id="PTHR30290:SF9">
    <property type="entry name" value="OLIGOPEPTIDE-BINDING PROTEIN APPA"/>
    <property type="match status" value="1"/>
</dbReference>
<evidence type="ECO:0000313" key="7">
    <source>
        <dbReference type="Proteomes" id="UP000094936"/>
    </source>
</evidence>
<dbReference type="OrthoDB" id="9801912at2"/>
<evidence type="ECO:0000256" key="3">
    <source>
        <dbReference type="ARBA" id="ARBA00022729"/>
    </source>
</evidence>
<evidence type="ECO:0000256" key="1">
    <source>
        <dbReference type="ARBA" id="ARBA00005695"/>
    </source>
</evidence>
<dbReference type="Gene3D" id="3.40.190.10">
    <property type="entry name" value="Periplasmic binding protein-like II"/>
    <property type="match status" value="1"/>
</dbReference>
<keyword evidence="3 4" id="KW-0732">Signal</keyword>
<dbReference type="STRING" id="1080227.A8L45_19905"/>
<accession>A0A1C3EBM3</accession>
<sequence>MKKTMIALAMAAPLALGSMSAIAAQDTLKIGTSQFPESLNPLLNGSTAGLLINGVSQRNSIVHNADWVLECLLCVEVPTLENGLVELVKVNGKDGMKITVTLKDDIYWGDGTPVTTKDVILSSEILKDERVQGNPLITEGKKTEKIVALDDKRYVQYLNVVDYMFGSLQPQPMPDHIEGEIYRNDPSSYHKTSKYLTDPANPALYNGPFVLTDVQTGSYIKAAKNPHWKGKQPEFDNLVFKIIGDTAALQANLLSGSIDYITGKVGLTLDQALQFEKRHGKNYNIVHKSSLAYEHLDVNLSNEHLANKQVRQALMYALDRETLVQQLFEGKQPVAASQTNPLDSVYSPDAPTYEYNPEKAKALLKQAGYSLKDGKMVNKQGKALEFDLMTTAGNSSRELVQQVLQSQWKKVGVTANIKNQTARVFFGETLPKLGHDGLAMFAWGTAPEANPKAMVHSSNIPNEANGFSGYNWSGYNNPVMDKLTDQIENELDYEKRKALFAEVQKIYAEDLPVLPLFFQSDSYVMPKWLEGVKPTGNLTTATHWVENWTSSK</sequence>
<feature type="signal peptide" evidence="4">
    <location>
        <begin position="1"/>
        <end position="23"/>
    </location>
</feature>
<dbReference type="GO" id="GO:0030288">
    <property type="term" value="C:outer membrane-bounded periplasmic space"/>
    <property type="evidence" value="ECO:0007669"/>
    <property type="project" value="UniProtKB-ARBA"/>
</dbReference>
<evidence type="ECO:0000256" key="4">
    <source>
        <dbReference type="SAM" id="SignalP"/>
    </source>
</evidence>
<dbReference type="AlphaFoldDB" id="A0A1C3EBM3"/>
<dbReference type="GO" id="GO:0015833">
    <property type="term" value="P:peptide transport"/>
    <property type="evidence" value="ECO:0007669"/>
    <property type="project" value="TreeGrafter"/>
</dbReference>
<keyword evidence="2" id="KW-0813">Transport</keyword>
<protein>
    <submittedName>
        <fullName evidence="6">Peptide ABC transporter</fullName>
    </submittedName>
</protein>
<dbReference type="PIRSF" id="PIRSF002741">
    <property type="entry name" value="MppA"/>
    <property type="match status" value="1"/>
</dbReference>
<dbReference type="EMBL" id="LYBM01000051">
    <property type="protein sequence ID" value="ODA30600.1"/>
    <property type="molecule type" value="Genomic_DNA"/>
</dbReference>
<dbReference type="Gene3D" id="3.90.76.10">
    <property type="entry name" value="Dipeptide-binding Protein, Domain 1"/>
    <property type="match status" value="1"/>
</dbReference>
<name>A0A1C3EBM3_9GAMM</name>
<dbReference type="InterPro" id="IPR039424">
    <property type="entry name" value="SBP_5"/>
</dbReference>
<proteinExistence type="inferred from homology"/>
<reference evidence="6 7" key="1">
    <citation type="submission" date="2016-05" db="EMBL/GenBank/DDBJ databases">
        <title>Genomic Taxonomy of the Vibrionaceae.</title>
        <authorList>
            <person name="Gomez-Gil B."/>
            <person name="Enciso-Ibarra J."/>
        </authorList>
    </citation>
    <scope>NUCLEOTIDE SEQUENCE [LARGE SCALE GENOMIC DNA]</scope>
    <source>
        <strain evidence="6 7">CAIM 1920</strain>
    </source>
</reference>
<evidence type="ECO:0000256" key="2">
    <source>
        <dbReference type="ARBA" id="ARBA00022448"/>
    </source>
</evidence>
<organism evidence="6 7">
    <name type="scientific">Veronia pacifica</name>
    <dbReference type="NCBI Taxonomy" id="1080227"/>
    <lineage>
        <taxon>Bacteria</taxon>
        <taxon>Pseudomonadati</taxon>
        <taxon>Pseudomonadota</taxon>
        <taxon>Gammaproteobacteria</taxon>
        <taxon>Vibrionales</taxon>
        <taxon>Vibrionaceae</taxon>
        <taxon>Veronia</taxon>
    </lineage>
</organism>
<keyword evidence="7" id="KW-1185">Reference proteome</keyword>
<dbReference type="SUPFAM" id="SSF53850">
    <property type="entry name" value="Periplasmic binding protein-like II"/>
    <property type="match status" value="1"/>
</dbReference>
<dbReference type="Gene3D" id="3.10.105.10">
    <property type="entry name" value="Dipeptide-binding Protein, Domain 3"/>
    <property type="match status" value="1"/>
</dbReference>
<comment type="caution">
    <text evidence="6">The sequence shown here is derived from an EMBL/GenBank/DDBJ whole genome shotgun (WGS) entry which is preliminary data.</text>
</comment>
<dbReference type="Proteomes" id="UP000094936">
    <property type="component" value="Unassembled WGS sequence"/>
</dbReference>
<evidence type="ECO:0000313" key="6">
    <source>
        <dbReference type="EMBL" id="ODA30600.1"/>
    </source>
</evidence>
<dbReference type="RefSeq" id="WP_068905111.1">
    <property type="nucleotide sequence ID" value="NZ_JBHUIF010000029.1"/>
</dbReference>
<dbReference type="PANTHER" id="PTHR30290">
    <property type="entry name" value="PERIPLASMIC BINDING COMPONENT OF ABC TRANSPORTER"/>
    <property type="match status" value="1"/>
</dbReference>
<feature type="domain" description="Solute-binding protein family 5" evidence="5">
    <location>
        <begin position="92"/>
        <end position="449"/>
    </location>
</feature>
<evidence type="ECO:0000259" key="5">
    <source>
        <dbReference type="Pfam" id="PF00496"/>
    </source>
</evidence>
<dbReference type="InterPro" id="IPR030678">
    <property type="entry name" value="Peptide/Ni-bd"/>
</dbReference>
<dbReference type="Pfam" id="PF00496">
    <property type="entry name" value="SBP_bac_5"/>
    <property type="match status" value="1"/>
</dbReference>
<gene>
    <name evidence="6" type="ORF">A8L45_19905</name>
</gene>
<dbReference type="GO" id="GO:0043190">
    <property type="term" value="C:ATP-binding cassette (ABC) transporter complex"/>
    <property type="evidence" value="ECO:0007669"/>
    <property type="project" value="InterPro"/>
</dbReference>
<dbReference type="InterPro" id="IPR000914">
    <property type="entry name" value="SBP_5_dom"/>
</dbReference>
<dbReference type="CDD" id="cd08513">
    <property type="entry name" value="PBP2_thermophilic_Hb8_like"/>
    <property type="match status" value="1"/>
</dbReference>
<dbReference type="GO" id="GO:1904680">
    <property type="term" value="F:peptide transmembrane transporter activity"/>
    <property type="evidence" value="ECO:0007669"/>
    <property type="project" value="TreeGrafter"/>
</dbReference>